<dbReference type="PANTHER" id="PTHR43406">
    <property type="entry name" value="TRYPTOPHAN SYNTHASE, ALPHA CHAIN"/>
    <property type="match status" value="1"/>
</dbReference>
<dbReference type="Gene3D" id="3.20.20.70">
    <property type="entry name" value="Aldolase class I"/>
    <property type="match status" value="1"/>
</dbReference>
<dbReference type="AlphaFoldDB" id="A0AA90NQX6"/>
<comment type="function">
    <text evidence="1 9">The alpha subunit is responsible for the aldol cleavage of indoleglycerol phosphate to indole and glyceraldehyde 3-phosphate.</text>
</comment>
<comment type="pathway">
    <text evidence="2 9">Amino-acid biosynthesis; L-tryptophan biosynthesis; L-tryptophan from chorismate: step 5/5.</text>
</comment>
<dbReference type="GO" id="GO:0004834">
    <property type="term" value="F:tryptophan synthase activity"/>
    <property type="evidence" value="ECO:0007669"/>
    <property type="project" value="UniProtKB-UniRule"/>
</dbReference>
<dbReference type="Proteomes" id="UP001178148">
    <property type="component" value="Unassembled WGS sequence"/>
</dbReference>
<evidence type="ECO:0000256" key="4">
    <source>
        <dbReference type="ARBA" id="ARBA00022605"/>
    </source>
</evidence>
<keyword evidence="5 9" id="KW-0822">Tryptophan biosynthesis</keyword>
<evidence type="ECO:0000256" key="6">
    <source>
        <dbReference type="ARBA" id="ARBA00023141"/>
    </source>
</evidence>
<dbReference type="SUPFAM" id="SSF51366">
    <property type="entry name" value="Ribulose-phoshate binding barrel"/>
    <property type="match status" value="1"/>
</dbReference>
<dbReference type="HAMAP" id="MF_00131">
    <property type="entry name" value="Trp_synth_alpha"/>
    <property type="match status" value="1"/>
</dbReference>
<dbReference type="FunFam" id="3.20.20.70:FF:000037">
    <property type="entry name" value="Tryptophan synthase alpha chain"/>
    <property type="match status" value="1"/>
</dbReference>
<gene>
    <name evidence="9 11" type="primary">trpA</name>
    <name evidence="11" type="ORF">QS748_06745</name>
</gene>
<evidence type="ECO:0000256" key="1">
    <source>
        <dbReference type="ARBA" id="ARBA00003365"/>
    </source>
</evidence>
<evidence type="ECO:0000256" key="10">
    <source>
        <dbReference type="RuleBase" id="RU003662"/>
    </source>
</evidence>
<dbReference type="PROSITE" id="PS00167">
    <property type="entry name" value="TRP_SYNTHASE_ALPHA"/>
    <property type="match status" value="1"/>
</dbReference>
<proteinExistence type="inferred from homology"/>
<keyword evidence="6 9" id="KW-0057">Aromatic amino acid biosynthesis</keyword>
<evidence type="ECO:0000256" key="3">
    <source>
        <dbReference type="ARBA" id="ARBA00011270"/>
    </source>
</evidence>
<reference evidence="11 12" key="1">
    <citation type="journal article" date="2023" name="bioRxiv">
        <title>An intranuclear bacterial parasite of deep-sea mussels expresses apoptosis inhibitors acquired from its host.</title>
        <authorList>
            <person name="Gonzalez Porras M.A."/>
            <person name="Assie A."/>
            <person name="Tietjen M."/>
            <person name="Violette M."/>
            <person name="Kleiner M."/>
            <person name="Gruber-Vodicka H."/>
            <person name="Dubilier N."/>
            <person name="Leisch N."/>
        </authorList>
    </citation>
    <scope>NUCLEOTIDE SEQUENCE [LARGE SCALE GENOMIC DNA]</scope>
    <source>
        <strain evidence="11">IAP13</strain>
    </source>
</reference>
<keyword evidence="4 9" id="KW-0028">Amino-acid biosynthesis</keyword>
<evidence type="ECO:0000313" key="11">
    <source>
        <dbReference type="EMBL" id="MDP0588889.1"/>
    </source>
</evidence>
<comment type="similarity">
    <text evidence="9 10">Belongs to the TrpA family.</text>
</comment>
<dbReference type="PANTHER" id="PTHR43406:SF1">
    <property type="entry name" value="TRYPTOPHAN SYNTHASE ALPHA CHAIN, CHLOROPLASTIC"/>
    <property type="match status" value="1"/>
</dbReference>
<evidence type="ECO:0000256" key="9">
    <source>
        <dbReference type="HAMAP-Rule" id="MF_00131"/>
    </source>
</evidence>
<evidence type="ECO:0000256" key="5">
    <source>
        <dbReference type="ARBA" id="ARBA00022822"/>
    </source>
</evidence>
<comment type="caution">
    <text evidence="11">The sequence shown here is derived from an EMBL/GenBank/DDBJ whole genome shotgun (WGS) entry which is preliminary data.</text>
</comment>
<sequence>MRIRRCFKKLETEQRKALIPYITVEDPEPGVTVQIMHKLVENGGDIIELGFPFSDPVADGPVIARAHERALSHGVTLNDVILMVSSFRESNSVTPVVLMGYLNPIESMGYELFAQRSCDAGVDGVLVVDLPHEAPGNLSGILEKRGLDIINLIAPTTSDERIRKICNVASGYLYYVSLKGVTGSAALDIAEVERRVRHIKKFTTLPISVGFGIRDGDSAAAISKVADGVIVGSVLVSELEKKSEVGNNCQVDAVGKILAQMRSAMDSSCSI</sequence>
<protein>
    <recommendedName>
        <fullName evidence="9">Tryptophan synthase alpha chain</fullName>
        <ecNumber evidence="9">4.2.1.20</ecNumber>
    </recommendedName>
</protein>
<dbReference type="InterPro" id="IPR013785">
    <property type="entry name" value="Aldolase_TIM"/>
</dbReference>
<accession>A0AA90NQX6</accession>
<dbReference type="NCBIfam" id="TIGR00262">
    <property type="entry name" value="trpA"/>
    <property type="match status" value="1"/>
</dbReference>
<evidence type="ECO:0000313" key="12">
    <source>
        <dbReference type="Proteomes" id="UP001178148"/>
    </source>
</evidence>
<comment type="subunit">
    <text evidence="3 9">Tetramer of two alpha and two beta chains.</text>
</comment>
<dbReference type="InterPro" id="IPR011060">
    <property type="entry name" value="RibuloseP-bd_barrel"/>
</dbReference>
<dbReference type="InterPro" id="IPR002028">
    <property type="entry name" value="Trp_synthase_suA"/>
</dbReference>
<dbReference type="Pfam" id="PF00290">
    <property type="entry name" value="Trp_syntA"/>
    <property type="match status" value="1"/>
</dbReference>
<dbReference type="InterPro" id="IPR018204">
    <property type="entry name" value="Trp_synthase_alpha_AS"/>
</dbReference>
<evidence type="ECO:0000256" key="8">
    <source>
        <dbReference type="ARBA" id="ARBA00049047"/>
    </source>
</evidence>
<dbReference type="EMBL" id="JASXSV010000008">
    <property type="protein sequence ID" value="MDP0588889.1"/>
    <property type="molecule type" value="Genomic_DNA"/>
</dbReference>
<dbReference type="CDD" id="cd04724">
    <property type="entry name" value="Tryptophan_synthase_alpha"/>
    <property type="match status" value="1"/>
</dbReference>
<name>A0AA90NQX6_9GAMM</name>
<feature type="active site" description="Proton acceptor" evidence="9">
    <location>
        <position position="48"/>
    </location>
</feature>
<organism evidence="11 12">
    <name type="scientific">Candidatus Endonucleibacter bathymodioli</name>
    <dbReference type="NCBI Taxonomy" id="539814"/>
    <lineage>
        <taxon>Bacteria</taxon>
        <taxon>Pseudomonadati</taxon>
        <taxon>Pseudomonadota</taxon>
        <taxon>Gammaproteobacteria</taxon>
        <taxon>Oceanospirillales</taxon>
        <taxon>Endozoicomonadaceae</taxon>
        <taxon>Candidatus Endonucleibacter</taxon>
    </lineage>
</organism>
<keyword evidence="12" id="KW-1185">Reference proteome</keyword>
<keyword evidence="7 9" id="KW-0456">Lyase</keyword>
<evidence type="ECO:0000256" key="2">
    <source>
        <dbReference type="ARBA" id="ARBA00004733"/>
    </source>
</evidence>
<feature type="active site" description="Proton acceptor" evidence="9">
    <location>
        <position position="59"/>
    </location>
</feature>
<comment type="catalytic activity">
    <reaction evidence="8 9">
        <text>(1S,2R)-1-C-(indol-3-yl)glycerol 3-phosphate + L-serine = D-glyceraldehyde 3-phosphate + L-tryptophan + H2O</text>
        <dbReference type="Rhea" id="RHEA:10532"/>
        <dbReference type="ChEBI" id="CHEBI:15377"/>
        <dbReference type="ChEBI" id="CHEBI:33384"/>
        <dbReference type="ChEBI" id="CHEBI:57912"/>
        <dbReference type="ChEBI" id="CHEBI:58866"/>
        <dbReference type="ChEBI" id="CHEBI:59776"/>
        <dbReference type="EC" id="4.2.1.20"/>
    </reaction>
</comment>
<evidence type="ECO:0000256" key="7">
    <source>
        <dbReference type="ARBA" id="ARBA00023239"/>
    </source>
</evidence>
<dbReference type="GO" id="GO:0005829">
    <property type="term" value="C:cytosol"/>
    <property type="evidence" value="ECO:0007669"/>
    <property type="project" value="TreeGrafter"/>
</dbReference>
<dbReference type="EC" id="4.2.1.20" evidence="9"/>